<dbReference type="Proteomes" id="UP001302072">
    <property type="component" value="Chromosome"/>
</dbReference>
<feature type="transmembrane region" description="Helical" evidence="7">
    <location>
        <begin position="381"/>
        <end position="404"/>
    </location>
</feature>
<evidence type="ECO:0000256" key="7">
    <source>
        <dbReference type="SAM" id="Phobius"/>
    </source>
</evidence>
<name>A0ABY9YR82_9GAMM</name>
<keyword evidence="3" id="KW-1003">Cell membrane</keyword>
<feature type="transmembrane region" description="Helical" evidence="7">
    <location>
        <begin position="182"/>
        <end position="202"/>
    </location>
</feature>
<reference evidence="8 9" key="1">
    <citation type="submission" date="2022-12" db="EMBL/GenBank/DDBJ databases">
        <title>Two new species, Stenotrophomonas aracearum and Stenotrophomonas oahuensis, isolated from Anthurium (Araceae family) in Hawaii.</title>
        <authorList>
            <person name="Chunag S.C."/>
            <person name="Dobhal S."/>
            <person name="Alvarez A."/>
            <person name="Arif M."/>
        </authorList>
    </citation>
    <scope>NUCLEOTIDE SEQUENCE [LARGE SCALE GENOMIC DNA]</scope>
    <source>
        <strain evidence="8 9">A5586</strain>
    </source>
</reference>
<feature type="transmembrane region" description="Helical" evidence="7">
    <location>
        <begin position="269"/>
        <end position="287"/>
    </location>
</feature>
<dbReference type="RefSeq" id="WP_311191897.1">
    <property type="nucleotide sequence ID" value="NZ_CP115541.1"/>
</dbReference>
<feature type="transmembrane region" description="Helical" evidence="7">
    <location>
        <begin position="117"/>
        <end position="141"/>
    </location>
</feature>
<dbReference type="Pfam" id="PF07690">
    <property type="entry name" value="MFS_1"/>
    <property type="match status" value="1"/>
</dbReference>
<dbReference type="EMBL" id="CP115541">
    <property type="protein sequence ID" value="WNH52709.1"/>
    <property type="molecule type" value="Genomic_DNA"/>
</dbReference>
<gene>
    <name evidence="8" type="ORF">PDM29_00095</name>
</gene>
<evidence type="ECO:0000256" key="1">
    <source>
        <dbReference type="ARBA" id="ARBA00004651"/>
    </source>
</evidence>
<evidence type="ECO:0000256" key="3">
    <source>
        <dbReference type="ARBA" id="ARBA00022475"/>
    </source>
</evidence>
<keyword evidence="2" id="KW-0813">Transport</keyword>
<evidence type="ECO:0000256" key="6">
    <source>
        <dbReference type="ARBA" id="ARBA00023136"/>
    </source>
</evidence>
<protein>
    <submittedName>
        <fullName evidence="8">MFS transporter</fullName>
    </submittedName>
</protein>
<dbReference type="Gene3D" id="1.20.1250.20">
    <property type="entry name" value="MFS general substrate transporter like domains"/>
    <property type="match status" value="1"/>
</dbReference>
<proteinExistence type="predicted"/>
<keyword evidence="9" id="KW-1185">Reference proteome</keyword>
<dbReference type="CDD" id="cd06173">
    <property type="entry name" value="MFS_MefA_like"/>
    <property type="match status" value="1"/>
</dbReference>
<organism evidence="8 9">
    <name type="scientific">Stenotrophomonas oahuensis</name>
    <dbReference type="NCBI Taxonomy" id="3003271"/>
    <lineage>
        <taxon>Bacteria</taxon>
        <taxon>Pseudomonadati</taxon>
        <taxon>Pseudomonadota</taxon>
        <taxon>Gammaproteobacteria</taxon>
        <taxon>Lysobacterales</taxon>
        <taxon>Lysobacteraceae</taxon>
        <taxon>Stenotrophomonas</taxon>
    </lineage>
</organism>
<evidence type="ECO:0000313" key="8">
    <source>
        <dbReference type="EMBL" id="WNH52709.1"/>
    </source>
</evidence>
<keyword evidence="5 7" id="KW-1133">Transmembrane helix</keyword>
<feature type="transmembrane region" description="Helical" evidence="7">
    <location>
        <begin position="299"/>
        <end position="320"/>
    </location>
</feature>
<dbReference type="PANTHER" id="PTHR23513">
    <property type="entry name" value="INTEGRAL MEMBRANE EFFLUX PROTEIN-RELATED"/>
    <property type="match status" value="1"/>
</dbReference>
<feature type="transmembrane region" description="Helical" evidence="7">
    <location>
        <begin position="55"/>
        <end position="76"/>
    </location>
</feature>
<dbReference type="SUPFAM" id="SSF103473">
    <property type="entry name" value="MFS general substrate transporter"/>
    <property type="match status" value="1"/>
</dbReference>
<evidence type="ECO:0000256" key="5">
    <source>
        <dbReference type="ARBA" id="ARBA00022989"/>
    </source>
</evidence>
<dbReference type="PANTHER" id="PTHR23513:SF9">
    <property type="entry name" value="ENTEROBACTIN EXPORTER ENTS"/>
    <property type="match status" value="1"/>
</dbReference>
<feature type="transmembrane region" description="Helical" evidence="7">
    <location>
        <begin position="88"/>
        <end position="111"/>
    </location>
</feature>
<feature type="transmembrane region" description="Helical" evidence="7">
    <location>
        <begin position="27"/>
        <end position="49"/>
    </location>
</feature>
<sequence length="418" mass="43792">MSPAAPTPAGEESALGLLARPGFAQVLAYRILAMLSYQIVAVTVGWHIYEVTRNPFSLGLVGLAEVLPFFCVAPFAGYLVDHLPRRRLGMVACTGLVLTAVVLTCVAMGWLPFNGVWPIYAAIALTGMVRAFLSPIYNALFARVLERHQYARGAGLGAVVFQTGMVIGPALGGVLVGMGGKGVAYAVAATFALAALGCLAALRVSEPVHTGPAAPIFKSIAEGGRFVLGNRIMVGAMALDMFSVLLGGVVAMLPAFLHEILHHGPEGLGILRAAPALGSVCVGLWLARHPLQKHAGRVLLFAVAGFGLCVIGFGLSHHFWLSAAILLFYGAFDGVSVVVRSTILQLATPEEMRGRVSSINGIFISSSNELGAFYAGTMAKLLGLVPAVVLGGFAVLSVAGITAWKNPTLRRLNLRDLQ</sequence>
<keyword evidence="4 7" id="KW-0812">Transmembrane</keyword>
<dbReference type="InterPro" id="IPR011701">
    <property type="entry name" value="MFS"/>
</dbReference>
<evidence type="ECO:0000313" key="9">
    <source>
        <dbReference type="Proteomes" id="UP001302072"/>
    </source>
</evidence>
<feature type="transmembrane region" description="Helical" evidence="7">
    <location>
        <begin position="153"/>
        <end position="176"/>
    </location>
</feature>
<accession>A0ABY9YR82</accession>
<feature type="transmembrane region" description="Helical" evidence="7">
    <location>
        <begin position="232"/>
        <end position="257"/>
    </location>
</feature>
<dbReference type="InterPro" id="IPR036259">
    <property type="entry name" value="MFS_trans_sf"/>
</dbReference>
<evidence type="ECO:0000256" key="2">
    <source>
        <dbReference type="ARBA" id="ARBA00022448"/>
    </source>
</evidence>
<comment type="subcellular location">
    <subcellularLocation>
        <location evidence="1">Cell membrane</location>
        <topology evidence="1">Multi-pass membrane protein</topology>
    </subcellularLocation>
</comment>
<keyword evidence="6 7" id="KW-0472">Membrane</keyword>
<evidence type="ECO:0000256" key="4">
    <source>
        <dbReference type="ARBA" id="ARBA00022692"/>
    </source>
</evidence>